<dbReference type="GO" id="GO:0016866">
    <property type="term" value="F:intramolecular transferase activity"/>
    <property type="evidence" value="ECO:0007669"/>
    <property type="project" value="InterPro"/>
</dbReference>
<dbReference type="Pfam" id="PF01642">
    <property type="entry name" value="MM_CoA_mutase"/>
    <property type="match status" value="1"/>
</dbReference>
<accession>A0A383EYJ4</accession>
<dbReference type="InterPro" id="IPR016176">
    <property type="entry name" value="Cbl-dep_enz_cat"/>
</dbReference>
<gene>
    <name evidence="2" type="ORF">METZ01_LOCUS514876</name>
</gene>
<protein>
    <recommendedName>
        <fullName evidence="1">Methylmalonyl-CoA mutase alpha/beta chain catalytic domain-containing protein</fullName>
    </recommendedName>
</protein>
<dbReference type="Gene3D" id="3.20.20.240">
    <property type="entry name" value="Methylmalonyl-CoA mutase"/>
    <property type="match status" value="1"/>
</dbReference>
<name>A0A383EYJ4_9ZZZZ</name>
<dbReference type="AlphaFoldDB" id="A0A383EYJ4"/>
<proteinExistence type="predicted"/>
<dbReference type="SUPFAM" id="SSF51703">
    <property type="entry name" value="Cobalamin (vitamin B12)-dependent enzymes"/>
    <property type="match status" value="1"/>
</dbReference>
<dbReference type="PANTHER" id="PTHR48101">
    <property type="entry name" value="METHYLMALONYL-COA MUTASE, MITOCHONDRIAL-RELATED"/>
    <property type="match status" value="1"/>
</dbReference>
<organism evidence="2">
    <name type="scientific">marine metagenome</name>
    <dbReference type="NCBI Taxonomy" id="408172"/>
    <lineage>
        <taxon>unclassified sequences</taxon>
        <taxon>metagenomes</taxon>
        <taxon>ecological metagenomes</taxon>
    </lineage>
</organism>
<reference evidence="2" key="1">
    <citation type="submission" date="2018-05" db="EMBL/GenBank/DDBJ databases">
        <authorList>
            <person name="Lanie J.A."/>
            <person name="Ng W.-L."/>
            <person name="Kazmierczak K.M."/>
            <person name="Andrzejewski T.M."/>
            <person name="Davidsen T.M."/>
            <person name="Wayne K.J."/>
            <person name="Tettelin H."/>
            <person name="Glass J.I."/>
            <person name="Rusch D."/>
            <person name="Podicherti R."/>
            <person name="Tsui H.-C.T."/>
            <person name="Winkler M.E."/>
        </authorList>
    </citation>
    <scope>NUCLEOTIDE SEQUENCE</scope>
</reference>
<feature type="domain" description="Methylmalonyl-CoA mutase alpha/beta chain catalytic" evidence="1">
    <location>
        <begin position="28"/>
        <end position="204"/>
    </location>
</feature>
<dbReference type="InterPro" id="IPR006099">
    <property type="entry name" value="MeMalonylCoA_mutase_a/b_cat"/>
</dbReference>
<dbReference type="PANTHER" id="PTHR48101:SF1">
    <property type="entry name" value="METHYLMALONYL-COA MUTASE, LARGE SUBUNIT"/>
    <property type="match status" value="1"/>
</dbReference>
<dbReference type="EMBL" id="UINC01230058">
    <property type="protein sequence ID" value="SVE62022.1"/>
    <property type="molecule type" value="Genomic_DNA"/>
</dbReference>
<dbReference type="GO" id="GO:0031419">
    <property type="term" value="F:cobalamin binding"/>
    <property type="evidence" value="ECO:0007669"/>
    <property type="project" value="InterPro"/>
</dbReference>
<sequence length="205" mass="23284">MPNKFSESEKKWKSNVVNSIKRDYSFKTVSGEDVDLLYYPESDENNYYEKLNFPGEFPFTRGIHSNLYRGKLWTMRQFAGFGTPHETNKRFKYLLKQGQTGLSVAFDMPTLMGYDANHDISKGEVGVCGVAISSLKDMEILFQDIDLSKISVSMTINGPAMVIFAFYVAVAQKQGVDISSLNGTLQNDILKEFIAQKEWIYPPNN</sequence>
<feature type="non-terminal residue" evidence="2">
    <location>
        <position position="205"/>
    </location>
</feature>
<evidence type="ECO:0000313" key="2">
    <source>
        <dbReference type="EMBL" id="SVE62022.1"/>
    </source>
</evidence>
<evidence type="ECO:0000259" key="1">
    <source>
        <dbReference type="Pfam" id="PF01642"/>
    </source>
</evidence>